<dbReference type="OrthoDB" id="10063988at2759"/>
<protein>
    <submittedName>
        <fullName evidence="1">Uncharacterized protein</fullName>
    </submittedName>
</protein>
<sequence length="980" mass="108327">MHKRLLGLPFSKLRDSDFSGAKGGGPGEQWRVVDWRNWINQNKNGISSWRAVTRVELRNRSDIRQANTSPQTTILPALRVPSNCRRDFHLLDFDPDGDEVRCRYANSSLSECNTALRRLFSASQNPTSSVNEGSYIVQMVMEDFPRQNISLTQNGGLTVNSAISKIPVQFVVRVDPVVPSCTEGLYLPRFLTPTPANKAQLYAPVNQTLSISVNAEANVSTTFELLFSGPHNIIKSSLGAGRFLLRWTPSQEEDGEGHPICFVVQSITNNHNNHPNINNYHINYNNNNNNPYTKYNNNTKYNHNSINNYTSNHNNHPNINNYHINYNNNNPYTKYNNNTNYNHNSINNCTSVVAMRIKISSASPLSEDFIRSTIIQQIKDELVRKGLPSDITLRLVRSVQLGFTTRATPRLLGLPFSKLRESDFSGAKRGGPGEQWRVVLTGGNWIDQNKNGIIFWKAVTGVELRNRSDIGQANTSPQTTILPALRVPSNCRRDFHLLDFDPDGDEVRCRYANSSLSECNNCTTPSVLSLSESCILSFSPTSSVNEGSYIVQMVMEDFPRQTISLTQNGGLTVNSAISKIPVQFVVRVDPVVPSCTEGLYLPRFLTPTPANKAQLYAPVNQTLSISVNAEANVSTLTGNSWIDQNKNGIFWKAVTGVELRNRSDIGQANTSPQTTILAALRVPSNCRRDFHLLDFDPDGDEVRCRYANSSLSECNNCTTPSVLSLSESCILSFSPTSSVNEGSYIVQMVMEDFPRQNISLTQNGGLTVNSAISKIPVQFVVRVDPVVPSCTEGLYLPRFLTPTPANKAQLYAPVNQTLSISVNAEANVSTTFELLFSGPHNIIKSSLGAGRFLLRWTPSQEEDGEGHPICFVVQSITNSTTKYQSELRCVIVTVGNESTITTAVPSTTTPVTGVSKQGVVAMIMKISSASPLSEDFIRSTTIQQIKDELVRKGLPSDITLRLVRSVQLGLTTRATPVNET</sequence>
<reference evidence="1 2" key="1">
    <citation type="submission" date="2020-03" db="EMBL/GenBank/DDBJ databases">
        <title>Dissostichus mawsoni Genome sequencing and assembly.</title>
        <authorList>
            <person name="Park H."/>
        </authorList>
    </citation>
    <scope>NUCLEOTIDE SEQUENCE [LARGE SCALE GENOMIC DNA]</scope>
    <source>
        <strain evidence="1">DM0001</strain>
        <tissue evidence="1">Muscle</tissue>
    </source>
</reference>
<evidence type="ECO:0000313" key="2">
    <source>
        <dbReference type="Proteomes" id="UP000518266"/>
    </source>
</evidence>
<comment type="caution">
    <text evidence="1">The sequence shown here is derived from an EMBL/GenBank/DDBJ whole genome shotgun (WGS) entry which is preliminary data.</text>
</comment>
<dbReference type="EMBL" id="JAAKFY010000023">
    <property type="protein sequence ID" value="KAF3837442.1"/>
    <property type="molecule type" value="Genomic_DNA"/>
</dbReference>
<name>A0A7J5XK36_DISMA</name>
<dbReference type="AlphaFoldDB" id="A0A7J5XK36"/>
<evidence type="ECO:0000313" key="1">
    <source>
        <dbReference type="EMBL" id="KAF3837442.1"/>
    </source>
</evidence>
<organism evidence="1 2">
    <name type="scientific">Dissostichus mawsoni</name>
    <name type="common">Antarctic cod</name>
    <dbReference type="NCBI Taxonomy" id="36200"/>
    <lineage>
        <taxon>Eukaryota</taxon>
        <taxon>Metazoa</taxon>
        <taxon>Chordata</taxon>
        <taxon>Craniata</taxon>
        <taxon>Vertebrata</taxon>
        <taxon>Euteleostomi</taxon>
        <taxon>Actinopterygii</taxon>
        <taxon>Neopterygii</taxon>
        <taxon>Teleostei</taxon>
        <taxon>Neoteleostei</taxon>
        <taxon>Acanthomorphata</taxon>
        <taxon>Eupercaria</taxon>
        <taxon>Perciformes</taxon>
        <taxon>Notothenioidei</taxon>
        <taxon>Nototheniidae</taxon>
        <taxon>Dissostichus</taxon>
    </lineage>
</organism>
<keyword evidence="2" id="KW-1185">Reference proteome</keyword>
<dbReference type="Proteomes" id="UP000518266">
    <property type="component" value="Unassembled WGS sequence"/>
</dbReference>
<accession>A0A7J5XK36</accession>
<gene>
    <name evidence="1" type="ORF">F7725_004906</name>
</gene>
<proteinExistence type="predicted"/>